<name>A0ABS0XNT1_9SPHN</name>
<proteinExistence type="predicted"/>
<dbReference type="EMBL" id="JAELXS010000003">
    <property type="protein sequence ID" value="MBJ6121400.1"/>
    <property type="molecule type" value="Genomic_DNA"/>
</dbReference>
<keyword evidence="2" id="KW-1133">Transmembrane helix</keyword>
<gene>
    <name evidence="3" type="ORF">JAO74_06305</name>
</gene>
<reference evidence="4" key="1">
    <citation type="submission" date="2020-12" db="EMBL/GenBank/DDBJ databases">
        <title>Hymenobacter sp.</title>
        <authorList>
            <person name="Kim M.K."/>
        </authorList>
    </citation>
    <scope>NUCLEOTIDE SEQUENCE [LARGE SCALE GENOMIC DNA]</scope>
    <source>
        <strain evidence="4">BT553</strain>
    </source>
</reference>
<feature type="compositionally biased region" description="Basic residues" evidence="1">
    <location>
        <begin position="126"/>
        <end position="135"/>
    </location>
</feature>
<dbReference type="Proteomes" id="UP000640426">
    <property type="component" value="Unassembled WGS sequence"/>
</dbReference>
<keyword evidence="2" id="KW-0812">Transmembrane</keyword>
<sequence>MTAAMVFLMCWAALTVASDTPIGRFLTRVMVELPAVAANRLTRGNIVLAMIVFMLVVLHLHAGDGDPVRMVSLMAPDVAVWLTSFEISALVEASAAFAAAWTAMRRGSVSNILSVLSHRLGQRSTKNNKRARRGQRPSGLPAANDDEDGAGFALAC</sequence>
<organism evidence="3 4">
    <name type="scientific">Sphingomonas mollis</name>
    <dbReference type="NCBI Taxonomy" id="2795726"/>
    <lineage>
        <taxon>Bacteria</taxon>
        <taxon>Pseudomonadati</taxon>
        <taxon>Pseudomonadota</taxon>
        <taxon>Alphaproteobacteria</taxon>
        <taxon>Sphingomonadales</taxon>
        <taxon>Sphingomonadaceae</taxon>
        <taxon>Sphingomonas</taxon>
    </lineage>
</organism>
<evidence type="ECO:0000256" key="1">
    <source>
        <dbReference type="SAM" id="MobiDB-lite"/>
    </source>
</evidence>
<feature type="transmembrane region" description="Helical" evidence="2">
    <location>
        <begin position="42"/>
        <end position="60"/>
    </location>
</feature>
<keyword evidence="4" id="KW-1185">Reference proteome</keyword>
<evidence type="ECO:0000256" key="2">
    <source>
        <dbReference type="SAM" id="Phobius"/>
    </source>
</evidence>
<accession>A0ABS0XNT1</accession>
<evidence type="ECO:0000313" key="4">
    <source>
        <dbReference type="Proteomes" id="UP000640426"/>
    </source>
</evidence>
<keyword evidence="2" id="KW-0472">Membrane</keyword>
<feature type="region of interest" description="Disordered" evidence="1">
    <location>
        <begin position="121"/>
        <end position="146"/>
    </location>
</feature>
<comment type="caution">
    <text evidence="3">The sequence shown here is derived from an EMBL/GenBank/DDBJ whole genome shotgun (WGS) entry which is preliminary data.</text>
</comment>
<protein>
    <submittedName>
        <fullName evidence="3">Uncharacterized protein</fullName>
    </submittedName>
</protein>
<evidence type="ECO:0000313" key="3">
    <source>
        <dbReference type="EMBL" id="MBJ6121400.1"/>
    </source>
</evidence>